<dbReference type="GO" id="GO:0000160">
    <property type="term" value="P:phosphorelay signal transduction system"/>
    <property type="evidence" value="ECO:0007669"/>
    <property type="project" value="InterPro"/>
</dbReference>
<dbReference type="InterPro" id="IPR001789">
    <property type="entry name" value="Sig_transdc_resp-reg_receiver"/>
</dbReference>
<dbReference type="GO" id="GO:0003677">
    <property type="term" value="F:DNA binding"/>
    <property type="evidence" value="ECO:0007669"/>
    <property type="project" value="UniProtKB-KW"/>
</dbReference>
<proteinExistence type="predicted"/>
<dbReference type="InterPro" id="IPR016032">
    <property type="entry name" value="Sig_transdc_resp-reg_C-effctor"/>
</dbReference>
<feature type="domain" description="Response regulatory" evidence="4">
    <location>
        <begin position="9"/>
        <end position="117"/>
    </location>
</feature>
<evidence type="ECO:0000259" key="3">
    <source>
        <dbReference type="PROSITE" id="PS50043"/>
    </source>
</evidence>
<dbReference type="PROSITE" id="PS50110">
    <property type="entry name" value="RESPONSE_REGULATORY"/>
    <property type="match status" value="1"/>
</dbReference>
<dbReference type="RefSeq" id="WP_179664871.1">
    <property type="nucleotide sequence ID" value="NZ_JACCBG010000001.1"/>
</dbReference>
<dbReference type="InterPro" id="IPR011006">
    <property type="entry name" value="CheY-like_superfamily"/>
</dbReference>
<dbReference type="EMBL" id="JACCBG010000001">
    <property type="protein sequence ID" value="NYD43342.1"/>
    <property type="molecule type" value="Genomic_DNA"/>
</dbReference>
<comment type="caution">
    <text evidence="5">The sequence shown here is derived from an EMBL/GenBank/DDBJ whole genome shotgun (WGS) entry which is preliminary data.</text>
</comment>
<dbReference type="PRINTS" id="PR00038">
    <property type="entry name" value="HTHLUXR"/>
</dbReference>
<dbReference type="PANTHER" id="PTHR43214">
    <property type="entry name" value="TWO-COMPONENT RESPONSE REGULATOR"/>
    <property type="match status" value="1"/>
</dbReference>
<feature type="domain" description="HTH luxR-type" evidence="3">
    <location>
        <begin position="138"/>
        <end position="203"/>
    </location>
</feature>
<keyword evidence="6" id="KW-1185">Reference proteome</keyword>
<gene>
    <name evidence="5" type="ORF">BJZ21_003425</name>
</gene>
<protein>
    <submittedName>
        <fullName evidence="5">DNA-binding NarL/FixJ family response regulator</fullName>
    </submittedName>
</protein>
<dbReference type="Gene3D" id="1.10.10.10">
    <property type="entry name" value="Winged helix-like DNA-binding domain superfamily/Winged helix DNA-binding domain"/>
    <property type="match status" value="1"/>
</dbReference>
<dbReference type="SMART" id="SM00421">
    <property type="entry name" value="HTH_LUXR"/>
    <property type="match status" value="1"/>
</dbReference>
<dbReference type="InterPro" id="IPR039420">
    <property type="entry name" value="WalR-like"/>
</dbReference>
<dbReference type="Gene3D" id="3.40.50.2300">
    <property type="match status" value="1"/>
</dbReference>
<feature type="modified residue" description="4-aspartylphosphate" evidence="2">
    <location>
        <position position="53"/>
    </location>
</feature>
<dbReference type="InterPro" id="IPR000792">
    <property type="entry name" value="Tscrpt_reg_LuxR_C"/>
</dbReference>
<evidence type="ECO:0000313" key="6">
    <source>
        <dbReference type="Proteomes" id="UP000535511"/>
    </source>
</evidence>
<dbReference type="Pfam" id="PF00196">
    <property type="entry name" value="GerE"/>
    <property type="match status" value="1"/>
</dbReference>
<keyword evidence="2" id="KW-0597">Phosphoprotein</keyword>
<evidence type="ECO:0000256" key="1">
    <source>
        <dbReference type="ARBA" id="ARBA00023125"/>
    </source>
</evidence>
<dbReference type="SUPFAM" id="SSF46894">
    <property type="entry name" value="C-terminal effector domain of the bipartite response regulators"/>
    <property type="match status" value="1"/>
</dbReference>
<dbReference type="SUPFAM" id="SSF52172">
    <property type="entry name" value="CheY-like"/>
    <property type="match status" value="1"/>
</dbReference>
<evidence type="ECO:0000256" key="2">
    <source>
        <dbReference type="PROSITE-ProRule" id="PRU00169"/>
    </source>
</evidence>
<evidence type="ECO:0000313" key="5">
    <source>
        <dbReference type="EMBL" id="NYD43342.1"/>
    </source>
</evidence>
<keyword evidence="1 5" id="KW-0238">DNA-binding</keyword>
<organism evidence="5 6">
    <name type="scientific">Nocardioides panaciterrulae</name>
    <dbReference type="NCBI Taxonomy" id="661492"/>
    <lineage>
        <taxon>Bacteria</taxon>
        <taxon>Bacillati</taxon>
        <taxon>Actinomycetota</taxon>
        <taxon>Actinomycetes</taxon>
        <taxon>Propionibacteriales</taxon>
        <taxon>Nocardioidaceae</taxon>
        <taxon>Nocardioides</taxon>
    </lineage>
</organism>
<dbReference type="GO" id="GO:0006355">
    <property type="term" value="P:regulation of DNA-templated transcription"/>
    <property type="evidence" value="ECO:0007669"/>
    <property type="project" value="InterPro"/>
</dbReference>
<name>A0A7Y9JBZ6_9ACTN</name>
<dbReference type="AlphaFoldDB" id="A0A7Y9JBZ6"/>
<dbReference type="PANTHER" id="PTHR43214:SF42">
    <property type="entry name" value="TRANSCRIPTIONAL REGULATORY PROTEIN DESR"/>
    <property type="match status" value="1"/>
</dbReference>
<accession>A0A7Y9JBZ6</accession>
<sequence length="231" mass="24977">MDPAKRPLRLAIVDDYAVVVAGVARFLASERIDVVETGASLSVLTDVDIVLYDTFGQVQGTGVDLEDFVRDSGARVVVYSWNLRPEMIQQALAGGASGYLSKVLSGPEIVAALERVMNGEVVVLPGDDEASVDGAGDWPGRSAGLSPREAEILALITQGLSNQEIADRIYLSINSVKTYIRTAYRKIDVQRRPQAVLWGARNGFEPDKLRTIDRALLLRPPALVPRPPVPG</sequence>
<evidence type="ECO:0000259" key="4">
    <source>
        <dbReference type="PROSITE" id="PS50110"/>
    </source>
</evidence>
<dbReference type="InterPro" id="IPR036388">
    <property type="entry name" value="WH-like_DNA-bd_sf"/>
</dbReference>
<dbReference type="Proteomes" id="UP000535511">
    <property type="component" value="Unassembled WGS sequence"/>
</dbReference>
<dbReference type="PROSITE" id="PS50043">
    <property type="entry name" value="HTH_LUXR_2"/>
    <property type="match status" value="1"/>
</dbReference>
<reference evidence="5 6" key="1">
    <citation type="submission" date="2020-07" db="EMBL/GenBank/DDBJ databases">
        <title>Sequencing the genomes of 1000 actinobacteria strains.</title>
        <authorList>
            <person name="Klenk H.-P."/>
        </authorList>
    </citation>
    <scope>NUCLEOTIDE SEQUENCE [LARGE SCALE GENOMIC DNA]</scope>
    <source>
        <strain evidence="5 6">DSM 21350</strain>
    </source>
</reference>
<dbReference type="CDD" id="cd06170">
    <property type="entry name" value="LuxR_C_like"/>
    <property type="match status" value="1"/>
</dbReference>